<dbReference type="EMBL" id="CP086322">
    <property type="protein sequence ID" value="UQA93456.1"/>
    <property type="molecule type" value="Genomic_DNA"/>
</dbReference>
<feature type="compositionally biased region" description="Gly residues" evidence="1">
    <location>
        <begin position="271"/>
        <end position="313"/>
    </location>
</feature>
<sequence length="370" mass="35967">MADDPYNWLDKDAAERMLRGDPVGSRDGVGARELEQLLAAAKAVGAGAPGTAELPGEEAALAAFRRAHHGTGPRVSAVSGTRSGGFAERTCLGRPFRRGFAVALTVCAIGGVAVAAGTGMLPPFEGDGPEPEPGSSVSAAETPGILESKQPSGGTASPSPHQTPGEHSPGPSGTTSPGGGPSGSQRPGGGGGRDNTAGGSGDDGKTRPGDVDSKKLLLSLCRDYQSGKGDSMDSDKLGRLAREAGSRDKVGDFCRTYLASHQDDGRSGDNNGNGGDDGHSGGSGGSGGSDHGNANGGGKGNGGGSGNGGGNGKGGREGGDNAARALSTNTSTGAFATVTSTGAFATASAPSVTPSDTVSPTASPSPTGQV</sequence>
<proteinExistence type="predicted"/>
<accession>A0ABY4M6R9</accession>
<feature type="compositionally biased region" description="Basic and acidic residues" evidence="1">
    <location>
        <begin position="202"/>
        <end position="215"/>
    </location>
</feature>
<name>A0ABY4M6R9_9ACTN</name>
<evidence type="ECO:0000313" key="4">
    <source>
        <dbReference type="Proteomes" id="UP000830115"/>
    </source>
</evidence>
<protein>
    <submittedName>
        <fullName evidence="3">Uncharacterized protein</fullName>
    </submittedName>
</protein>
<feature type="compositionally biased region" description="Low complexity" evidence="1">
    <location>
        <begin position="163"/>
        <end position="175"/>
    </location>
</feature>
<keyword evidence="4" id="KW-1185">Reference proteome</keyword>
<evidence type="ECO:0000313" key="3">
    <source>
        <dbReference type="EMBL" id="UQA93456.1"/>
    </source>
</evidence>
<dbReference type="RefSeq" id="WP_248864333.1">
    <property type="nucleotide sequence ID" value="NZ_CP086322.1"/>
</dbReference>
<keyword evidence="2" id="KW-1133">Transmembrane helix</keyword>
<feature type="compositionally biased region" description="Polar residues" evidence="1">
    <location>
        <begin position="149"/>
        <end position="162"/>
    </location>
</feature>
<reference evidence="3" key="1">
    <citation type="submission" date="2021-10" db="EMBL/GenBank/DDBJ databases">
        <title>Streptomyces nigrumlapis sp.nov.,an antimicrobial producing actinobacterium isolated from Black Gobi rocks.</title>
        <authorList>
            <person name="Wen Y."/>
            <person name="Zhang W."/>
            <person name="Liu X.G."/>
        </authorList>
    </citation>
    <scope>NUCLEOTIDE SEQUENCE</scope>
    <source>
        <strain evidence="3">ST13-2-2</strain>
    </source>
</reference>
<dbReference type="Proteomes" id="UP000830115">
    <property type="component" value="Chromosome"/>
</dbReference>
<feature type="region of interest" description="Disordered" evidence="1">
    <location>
        <begin position="145"/>
        <end position="326"/>
    </location>
</feature>
<keyword evidence="2" id="KW-0472">Membrane</keyword>
<feature type="region of interest" description="Disordered" evidence="1">
    <location>
        <begin position="346"/>
        <end position="370"/>
    </location>
</feature>
<feature type="compositionally biased region" description="Gly residues" evidence="1">
    <location>
        <begin position="176"/>
        <end position="201"/>
    </location>
</feature>
<feature type="compositionally biased region" description="Basic and acidic residues" evidence="1">
    <location>
        <begin position="230"/>
        <end position="252"/>
    </location>
</feature>
<evidence type="ECO:0000256" key="1">
    <source>
        <dbReference type="SAM" id="MobiDB-lite"/>
    </source>
</evidence>
<gene>
    <name evidence="3" type="ORF">K9S39_17795</name>
</gene>
<keyword evidence="2" id="KW-0812">Transmembrane</keyword>
<evidence type="ECO:0000256" key="2">
    <source>
        <dbReference type="SAM" id="Phobius"/>
    </source>
</evidence>
<feature type="transmembrane region" description="Helical" evidence="2">
    <location>
        <begin position="99"/>
        <end position="121"/>
    </location>
</feature>
<organism evidence="3 4">
    <name type="scientific">Streptomyces halobius</name>
    <dbReference type="NCBI Taxonomy" id="2879846"/>
    <lineage>
        <taxon>Bacteria</taxon>
        <taxon>Bacillati</taxon>
        <taxon>Actinomycetota</taxon>
        <taxon>Actinomycetes</taxon>
        <taxon>Kitasatosporales</taxon>
        <taxon>Streptomycetaceae</taxon>
        <taxon>Streptomyces</taxon>
    </lineage>
</organism>